<comment type="similarity">
    <text evidence="1">Belongs to the metallo-dependent hydrolases superfamily.</text>
</comment>
<evidence type="ECO:0000259" key="2">
    <source>
        <dbReference type="Pfam" id="PF04909"/>
    </source>
</evidence>
<dbReference type="Gene3D" id="3.20.20.140">
    <property type="entry name" value="Metal-dependent hydrolases"/>
    <property type="match status" value="1"/>
</dbReference>
<accession>A0ABX1JBP0</accession>
<feature type="domain" description="Amidohydrolase-related" evidence="2">
    <location>
        <begin position="2"/>
        <end position="272"/>
    </location>
</feature>
<evidence type="ECO:0000313" key="4">
    <source>
        <dbReference type="Proteomes" id="UP000715441"/>
    </source>
</evidence>
<protein>
    <submittedName>
        <fullName evidence="3">Amidohydrolase family protein</fullName>
    </submittedName>
</protein>
<dbReference type="PANTHER" id="PTHR43569">
    <property type="entry name" value="AMIDOHYDROLASE"/>
    <property type="match status" value="1"/>
</dbReference>
<dbReference type="Proteomes" id="UP000715441">
    <property type="component" value="Unassembled WGS sequence"/>
</dbReference>
<proteinExistence type="inferred from homology"/>
<name>A0ABX1JBP0_9PSEU</name>
<dbReference type="RefSeq" id="WP_168519922.1">
    <property type="nucleotide sequence ID" value="NZ_JAAXLS010000028.1"/>
</dbReference>
<evidence type="ECO:0000256" key="1">
    <source>
        <dbReference type="ARBA" id="ARBA00038310"/>
    </source>
</evidence>
<dbReference type="PANTHER" id="PTHR43569:SF2">
    <property type="entry name" value="AMIDOHYDROLASE-RELATED DOMAIN-CONTAINING PROTEIN"/>
    <property type="match status" value="1"/>
</dbReference>
<organism evidence="3 4">
    <name type="scientific">Amycolatopsis acididurans</name>
    <dbReference type="NCBI Taxonomy" id="2724524"/>
    <lineage>
        <taxon>Bacteria</taxon>
        <taxon>Bacillati</taxon>
        <taxon>Actinomycetota</taxon>
        <taxon>Actinomycetes</taxon>
        <taxon>Pseudonocardiales</taxon>
        <taxon>Pseudonocardiaceae</taxon>
        <taxon>Amycolatopsis</taxon>
    </lineage>
</organism>
<reference evidence="3 4" key="1">
    <citation type="submission" date="2020-04" db="EMBL/GenBank/DDBJ databases">
        <title>Novel species.</title>
        <authorList>
            <person name="Teo W.F.A."/>
            <person name="Lipun K."/>
            <person name="Srisuk N."/>
            <person name="Duangmal K."/>
        </authorList>
    </citation>
    <scope>NUCLEOTIDE SEQUENCE [LARGE SCALE GENOMIC DNA]</scope>
    <source>
        <strain evidence="3 4">K13G38</strain>
    </source>
</reference>
<keyword evidence="4" id="KW-1185">Reference proteome</keyword>
<dbReference type="Pfam" id="PF04909">
    <property type="entry name" value="Amidohydro_2"/>
    <property type="match status" value="1"/>
</dbReference>
<dbReference type="InterPro" id="IPR032466">
    <property type="entry name" value="Metal_Hydrolase"/>
</dbReference>
<dbReference type="InterPro" id="IPR052350">
    <property type="entry name" value="Metallo-dep_Lactonases"/>
</dbReference>
<dbReference type="SUPFAM" id="SSF51556">
    <property type="entry name" value="Metallo-dependent hydrolases"/>
    <property type="match status" value="1"/>
</dbReference>
<dbReference type="EMBL" id="JAAXLS010000028">
    <property type="protein sequence ID" value="NKQ56899.1"/>
    <property type="molecule type" value="Genomic_DNA"/>
</dbReference>
<sequence length="278" mass="30416">MIDAHHHLWHPDFRHQAWLARPEMAPINRAFTVGGLSTAVLGLGIERTVVVQAVDEPEETRQLLALAENSPLIAGVVGWADLTCPELAAELARPGKLVGLRHGVQAEPDPWWLARPEVRKGLATVAEAGLVFDLLVRPHQLPAALDTVRALPRLTFVLDHLGKPAIASGELEPWLGQIRALAREPNVYAKFSGLVTEADWARWTVADLRPYAEAALEAFGPARLMFGSDWPVCLLAGSYAQVHDAAQLLTPGLPPSERHALFGGTAERVYRLRAPWKV</sequence>
<gene>
    <name evidence="3" type="ORF">HFP15_28905</name>
</gene>
<comment type="caution">
    <text evidence="3">The sequence shown here is derived from an EMBL/GenBank/DDBJ whole genome shotgun (WGS) entry which is preliminary data.</text>
</comment>
<dbReference type="InterPro" id="IPR006680">
    <property type="entry name" value="Amidohydro-rel"/>
</dbReference>
<evidence type="ECO:0000313" key="3">
    <source>
        <dbReference type="EMBL" id="NKQ56899.1"/>
    </source>
</evidence>